<dbReference type="AlphaFoldDB" id="E9L824"/>
<organism evidence="2">
    <name type="scientific">Loa loa</name>
    <name type="common">Eye worm</name>
    <name type="synonym">Filaria loa</name>
    <dbReference type="NCBI Taxonomy" id="7209"/>
    <lineage>
        <taxon>Eukaryota</taxon>
        <taxon>Metazoa</taxon>
        <taxon>Ecdysozoa</taxon>
        <taxon>Nematoda</taxon>
        <taxon>Chromadorea</taxon>
        <taxon>Rhabditida</taxon>
        <taxon>Spirurina</taxon>
        <taxon>Spiruromorpha</taxon>
        <taxon>Filarioidea</taxon>
        <taxon>Onchocercidae</taxon>
        <taxon>Loa</taxon>
    </lineage>
</organism>
<evidence type="ECO:0000256" key="1">
    <source>
        <dbReference type="SAM" id="MobiDB-lite"/>
    </source>
</evidence>
<evidence type="ECO:0008006" key="3">
    <source>
        <dbReference type="Google" id="ProtNLM"/>
    </source>
</evidence>
<feature type="region of interest" description="Disordered" evidence="1">
    <location>
        <begin position="1"/>
        <end position="26"/>
    </location>
</feature>
<reference evidence="2" key="1">
    <citation type="submission" date="2010-07" db="EMBL/GenBank/DDBJ databases">
        <title>Rapid molecular assays for specific detection and quantitation of Loa loa microfilaremia.</title>
        <authorList>
            <person name="Fink D.L."/>
            <person name="Kamgno J."/>
            <person name="Nutman T.B."/>
        </authorList>
    </citation>
    <scope>NUCLEOTIDE SEQUENCE</scope>
</reference>
<dbReference type="EMBL" id="HM753547">
    <property type="protein sequence ID" value="ADV76239.1"/>
    <property type="molecule type" value="mRNA"/>
</dbReference>
<sequence>MDGKKKQKSVGEEKRKDEAVVSSSGAVDSWEELDNDDYSFKLVNEIEIAMCKVKIRKPKINYFTGPPVDPWDDNLLPHVLEAFNLPVRFTEDDVKQELAKHDCADVAIHPVDDTHCLVVFASKNAALQAMIAVRQRQSIARCDFVRCVMQPGLRRRRLANMKHSFALINSVLKRHLLLLAVSSRALLANAQMFRRSRSAMKENS</sequence>
<dbReference type="InterPro" id="IPR012677">
    <property type="entry name" value="Nucleotide-bd_a/b_plait_sf"/>
</dbReference>
<dbReference type="PANTHER" id="PTHR21678">
    <property type="entry name" value="GROWTH INHIBITION AND DIFFERENTIATION RELATED PROTEIN 88"/>
    <property type="match status" value="1"/>
</dbReference>
<dbReference type="GO" id="GO:0003676">
    <property type="term" value="F:nucleic acid binding"/>
    <property type="evidence" value="ECO:0007669"/>
    <property type="project" value="InterPro"/>
</dbReference>
<protein>
    <recommendedName>
        <fullName evidence="3">RRM domain-containing protein</fullName>
    </recommendedName>
</protein>
<accession>E9L824</accession>
<dbReference type="SUPFAM" id="SSF54928">
    <property type="entry name" value="RNA-binding domain, RBD"/>
    <property type="match status" value="1"/>
</dbReference>
<dbReference type="InterPro" id="IPR035979">
    <property type="entry name" value="RBD_domain_sf"/>
</dbReference>
<proteinExistence type="evidence at transcript level"/>
<dbReference type="PANTHER" id="PTHR21678:SF0">
    <property type="entry name" value="C3H1-TYPE DOMAIN-CONTAINING PROTEIN"/>
    <property type="match status" value="1"/>
</dbReference>
<feature type="compositionally biased region" description="Basic and acidic residues" evidence="1">
    <location>
        <begin position="1"/>
        <end position="19"/>
    </location>
</feature>
<dbReference type="Gene3D" id="3.30.70.330">
    <property type="match status" value="1"/>
</dbReference>
<name>E9L824_LOALO</name>
<evidence type="ECO:0000313" key="2">
    <source>
        <dbReference type="EMBL" id="ADV76239.1"/>
    </source>
</evidence>
<dbReference type="InterPro" id="IPR039884">
    <property type="entry name" value="R3HC1/R3HCL"/>
</dbReference>